<feature type="domain" description="Secretin/TonB short N-terminal" evidence="10">
    <location>
        <begin position="46"/>
        <end position="95"/>
    </location>
</feature>
<feature type="domain" description="TonB-dependent receptor plug" evidence="11">
    <location>
        <begin position="206"/>
        <end position="312"/>
    </location>
</feature>
<evidence type="ECO:0000313" key="13">
    <source>
        <dbReference type="Proteomes" id="UP000651112"/>
    </source>
</evidence>
<dbReference type="Gene3D" id="2.170.130.10">
    <property type="entry name" value="TonB-dependent receptor, plug domain"/>
    <property type="match status" value="1"/>
</dbReference>
<dbReference type="InterPro" id="IPR039426">
    <property type="entry name" value="TonB-dep_rcpt-like"/>
</dbReference>
<sequence>MKVILFIVLISLMHAQAETFAQKVNLSVKNATLRDVLDEIQKQTGYDFLYNGALINKRQGITLQVRNRDFKEILTEVLNPHNLVFEIDRNLVLVRQRKPKPKSDIETGIPTNDQQRILSGTIRGTNGQLLSGVTIRIKGMSSGTVSDGHGRFSLSVESGQILVFALLGYTTRELSVPASGSVEIALAESLSGLDEVVVVGYGTQKKVNLTGSVSTVKGEEIAKRPVAQSSAALQGLVPGLTVRQQSGQPGRDDGNLLIRGVGTLGSGMGPLVLVDGVQTNINNVDPNEIESVSVLKDAASAAIYGARAAGGVILVTTKRADKQGFNIDYGAYAGWQTPTNMTDLVNGLDHMTLINEAYTNTGRDPLFSQGMLDEYIAGRSTNPDRYPDTDWKKLTMKNSGFMQSHHVGLSSSTERVKVFGSLNYIDQDGIIDNTNFKRYSFRLNTDIKLSEKWSTAMDLFLTRRELTEPSSGTSNIFHWMRRIPANQAGILSTGQYGEGWNGDNPIAKARDGGLNFEMPIRSIGNLDVKYEPSEWLKLNFVYSPKFEISHNKSFSDIIQTYNWDGSKSYAKPTRNSLTESYSQLWYNNVRLLATFDKEIVNNHRLTVLGGFQQEDQYDNDLSAYREVFLLPQYQEINAGNRENERTGGTASHWALRSFFGRLNYNYKEKYLFEANGRYDGSSRFATGNKYAFFPSFSAGWRISQEPFAQNFSNVITDMKIRGSWGKLGNQDIGRYPFAAFVSIGNNNYSFNEKINMGAALNTMANPAIRWETTAVTDIGLDLILWSHLHITADYYYRKTTDLLLQLDIPKSIGLGAPYQNAGIMENKGWDLSLSYRNSFNEFNYGITLNISDVKNKVLDMKGVQRTGLQVNHEGYPMNSLYGYEAIGFFGNTEDVENHAAQFGSVAPGDIKYKDQNNDGVIDQRDEIIMGSHLPRYSYSANVDLTYKGFDFSLFMQGVGKADGYLYGQGIMPFYEGGTVQEQHKDRWTPDNPNASFPRLAFNEINNIQNSTFWMRSAAYLRVKNIQIGYTLPILAGMKNWRIYASGQNLFTFSKFWEGYDPEGPVGNGSWYPQMKVYTVGLNVRF</sequence>
<evidence type="ECO:0000259" key="11">
    <source>
        <dbReference type="Pfam" id="PF07715"/>
    </source>
</evidence>
<dbReference type="InterPro" id="IPR011662">
    <property type="entry name" value="Secretin/TonB_short_N"/>
</dbReference>
<comment type="caution">
    <text evidence="12">The sequence shown here is derived from an EMBL/GenBank/DDBJ whole genome shotgun (WGS) entry which is preliminary data.</text>
</comment>
<feature type="chain" id="PRO_5045989947" evidence="9">
    <location>
        <begin position="18"/>
        <end position="1085"/>
    </location>
</feature>
<dbReference type="Proteomes" id="UP000651112">
    <property type="component" value="Unassembled WGS sequence"/>
</dbReference>
<dbReference type="Pfam" id="PF07715">
    <property type="entry name" value="Plug"/>
    <property type="match status" value="1"/>
</dbReference>
<dbReference type="SUPFAM" id="SSF49464">
    <property type="entry name" value="Carboxypeptidase regulatory domain-like"/>
    <property type="match status" value="1"/>
</dbReference>
<evidence type="ECO:0000256" key="7">
    <source>
        <dbReference type="ARBA" id="ARBA00023237"/>
    </source>
</evidence>
<evidence type="ECO:0000259" key="10">
    <source>
        <dbReference type="Pfam" id="PF07660"/>
    </source>
</evidence>
<evidence type="ECO:0000313" key="12">
    <source>
        <dbReference type="EMBL" id="MBD1421712.1"/>
    </source>
</evidence>
<accession>A0ABR7XTV1</accession>
<keyword evidence="2 8" id="KW-0813">Transport</keyword>
<comment type="similarity">
    <text evidence="8">Belongs to the TonB-dependent receptor family.</text>
</comment>
<evidence type="ECO:0000256" key="2">
    <source>
        <dbReference type="ARBA" id="ARBA00022448"/>
    </source>
</evidence>
<keyword evidence="6 8" id="KW-0472">Membrane</keyword>
<keyword evidence="7 8" id="KW-0998">Cell outer membrane</keyword>
<reference evidence="12 13" key="1">
    <citation type="submission" date="2020-08" db="EMBL/GenBank/DDBJ databases">
        <title>Sphingobacterium sp. DN00404 isolated from aquaculture water.</title>
        <authorList>
            <person name="Zhang M."/>
        </authorList>
    </citation>
    <scope>NUCLEOTIDE SEQUENCE [LARGE SCALE GENOMIC DNA]</scope>
    <source>
        <strain evidence="12 13">KCTC 42746</strain>
    </source>
</reference>
<organism evidence="12 13">
    <name type="scientific">Sphingobacterium chuzhouense</name>
    <dbReference type="NCBI Taxonomy" id="1742264"/>
    <lineage>
        <taxon>Bacteria</taxon>
        <taxon>Pseudomonadati</taxon>
        <taxon>Bacteroidota</taxon>
        <taxon>Sphingobacteriia</taxon>
        <taxon>Sphingobacteriales</taxon>
        <taxon>Sphingobacteriaceae</taxon>
        <taxon>Sphingobacterium</taxon>
    </lineage>
</organism>
<keyword evidence="5 9" id="KW-0732">Signal</keyword>
<dbReference type="EMBL" id="JACNYL010000002">
    <property type="protein sequence ID" value="MBD1421712.1"/>
    <property type="molecule type" value="Genomic_DNA"/>
</dbReference>
<proteinExistence type="inferred from homology"/>
<gene>
    <name evidence="12" type="ORF">H8B21_09055</name>
</gene>
<dbReference type="PANTHER" id="PTHR30069">
    <property type="entry name" value="TONB-DEPENDENT OUTER MEMBRANE RECEPTOR"/>
    <property type="match status" value="1"/>
</dbReference>
<keyword evidence="3 8" id="KW-1134">Transmembrane beta strand</keyword>
<comment type="subcellular location">
    <subcellularLocation>
        <location evidence="1 8">Cell outer membrane</location>
        <topology evidence="1 8">Multi-pass membrane protein</topology>
    </subcellularLocation>
</comment>
<evidence type="ECO:0000256" key="9">
    <source>
        <dbReference type="SAM" id="SignalP"/>
    </source>
</evidence>
<dbReference type="Pfam" id="PF13715">
    <property type="entry name" value="CarbopepD_reg_2"/>
    <property type="match status" value="1"/>
</dbReference>
<dbReference type="PROSITE" id="PS52016">
    <property type="entry name" value="TONB_DEPENDENT_REC_3"/>
    <property type="match status" value="1"/>
</dbReference>
<dbReference type="InterPro" id="IPR012910">
    <property type="entry name" value="Plug_dom"/>
</dbReference>
<dbReference type="InterPro" id="IPR037066">
    <property type="entry name" value="Plug_dom_sf"/>
</dbReference>
<evidence type="ECO:0000256" key="4">
    <source>
        <dbReference type="ARBA" id="ARBA00022692"/>
    </source>
</evidence>
<evidence type="ECO:0000256" key="8">
    <source>
        <dbReference type="PROSITE-ProRule" id="PRU01360"/>
    </source>
</evidence>
<protein>
    <submittedName>
        <fullName evidence="12">TonB-dependent receptor</fullName>
    </submittedName>
</protein>
<name>A0ABR7XTV1_9SPHI</name>
<evidence type="ECO:0000256" key="5">
    <source>
        <dbReference type="ARBA" id="ARBA00022729"/>
    </source>
</evidence>
<dbReference type="Gene3D" id="2.40.170.20">
    <property type="entry name" value="TonB-dependent receptor, beta-barrel domain"/>
    <property type="match status" value="1"/>
</dbReference>
<dbReference type="SUPFAM" id="SSF56935">
    <property type="entry name" value="Porins"/>
    <property type="match status" value="1"/>
</dbReference>
<dbReference type="NCBIfam" id="TIGR04056">
    <property type="entry name" value="OMP_RagA_SusC"/>
    <property type="match status" value="1"/>
</dbReference>
<dbReference type="RefSeq" id="WP_190313449.1">
    <property type="nucleotide sequence ID" value="NZ_JACNYL010000002.1"/>
</dbReference>
<keyword evidence="13" id="KW-1185">Reference proteome</keyword>
<dbReference type="InterPro" id="IPR023996">
    <property type="entry name" value="TonB-dep_OMP_SusC/RagA"/>
</dbReference>
<dbReference type="NCBIfam" id="TIGR04057">
    <property type="entry name" value="SusC_RagA_signa"/>
    <property type="match status" value="1"/>
</dbReference>
<evidence type="ECO:0000256" key="3">
    <source>
        <dbReference type="ARBA" id="ARBA00022452"/>
    </source>
</evidence>
<dbReference type="InterPro" id="IPR036942">
    <property type="entry name" value="Beta-barrel_TonB_sf"/>
</dbReference>
<feature type="signal peptide" evidence="9">
    <location>
        <begin position="1"/>
        <end position="17"/>
    </location>
</feature>
<dbReference type="InterPro" id="IPR008969">
    <property type="entry name" value="CarboxyPept-like_regulatory"/>
</dbReference>
<keyword evidence="4 8" id="KW-0812">Transmembrane</keyword>
<evidence type="ECO:0000256" key="1">
    <source>
        <dbReference type="ARBA" id="ARBA00004571"/>
    </source>
</evidence>
<dbReference type="PANTHER" id="PTHR30069:SF29">
    <property type="entry name" value="HEMOGLOBIN AND HEMOGLOBIN-HAPTOGLOBIN-BINDING PROTEIN 1-RELATED"/>
    <property type="match status" value="1"/>
</dbReference>
<dbReference type="InterPro" id="IPR023997">
    <property type="entry name" value="TonB-dep_OMP_SusC/RagA_CS"/>
</dbReference>
<evidence type="ECO:0000256" key="6">
    <source>
        <dbReference type="ARBA" id="ARBA00023136"/>
    </source>
</evidence>
<dbReference type="Pfam" id="PF07660">
    <property type="entry name" value="STN"/>
    <property type="match status" value="1"/>
</dbReference>
<keyword evidence="12" id="KW-0675">Receptor</keyword>